<sequence length="205" mass="23128">MNLNGAGGLMLLVVAALWLWVFVPSWVKQSERKQEIRRDKNSIKSEIKNNQTKSLKNYSGVAAKTYRLVLVRRLFSATIVVSIATLALSSYLSTENFLWLFAAAPSFILLIASCWVVFKASQRIDQLSLLALDSKSQIFSKYAATFESDQSSIDSRAWVRTELPEPKQSLATLEQVEVASVEVLETSRVREVDLDEIIRRRRANG</sequence>
<feature type="transmembrane region" description="Helical" evidence="1">
    <location>
        <begin position="98"/>
        <end position="118"/>
    </location>
</feature>
<evidence type="ECO:0000256" key="1">
    <source>
        <dbReference type="SAM" id="Phobius"/>
    </source>
</evidence>
<dbReference type="EMBL" id="CP015208">
    <property type="protein sequence ID" value="AOY55750.1"/>
    <property type="molecule type" value="Genomic_DNA"/>
</dbReference>
<organism evidence="2 3">
    <name type="scientific">Candidatus Rhodoluna planktonica</name>
    <dbReference type="NCBI Taxonomy" id="535712"/>
    <lineage>
        <taxon>Bacteria</taxon>
        <taxon>Bacillati</taxon>
        <taxon>Actinomycetota</taxon>
        <taxon>Actinomycetes</taxon>
        <taxon>Micrococcales</taxon>
        <taxon>Microbacteriaceae</taxon>
        <taxon>Luna cluster</taxon>
        <taxon>Luna-1 subcluster</taxon>
        <taxon>Rhodoluna</taxon>
    </lineage>
</organism>
<dbReference type="KEGG" id="rpla:A4Z71_01740"/>
<name>A0A1D9DY87_9MICO</name>
<dbReference type="AlphaFoldDB" id="A0A1D9DY87"/>
<dbReference type="RefSeq" id="WP_070954262.1">
    <property type="nucleotide sequence ID" value="NZ_CP015208.1"/>
</dbReference>
<accession>A0A1D9DY87</accession>
<protein>
    <submittedName>
        <fullName evidence="2">Uncharacterized protein</fullName>
    </submittedName>
</protein>
<keyword evidence="1" id="KW-1133">Transmembrane helix</keyword>
<keyword evidence="1" id="KW-0472">Membrane</keyword>
<evidence type="ECO:0000313" key="2">
    <source>
        <dbReference type="EMBL" id="AOY55750.1"/>
    </source>
</evidence>
<keyword evidence="1" id="KW-0812">Transmembrane</keyword>
<dbReference type="Proteomes" id="UP000243784">
    <property type="component" value="Chromosome"/>
</dbReference>
<evidence type="ECO:0000313" key="3">
    <source>
        <dbReference type="Proteomes" id="UP000243784"/>
    </source>
</evidence>
<dbReference type="OrthoDB" id="5124987at2"/>
<gene>
    <name evidence="2" type="ORF">A4Z71_01740</name>
</gene>
<feature type="transmembrane region" description="Helical" evidence="1">
    <location>
        <begin position="6"/>
        <end position="27"/>
    </location>
</feature>
<dbReference type="STRING" id="535712.A4Z71_01740"/>
<proteinExistence type="predicted"/>
<keyword evidence="3" id="KW-1185">Reference proteome</keyword>
<reference evidence="2 3" key="1">
    <citation type="journal article" date="2016" name="Biochim. Biophys. Acta">
        <title>Photochemical characterization of actinorhodopsin and its functional existence in the natural host.</title>
        <authorList>
            <person name="Nakamura S."/>
            <person name="Kikukawa T."/>
            <person name="Tamogami J."/>
            <person name="Kamiya M."/>
            <person name="Aizawa T."/>
            <person name="Hahn M.W."/>
            <person name="Ihara K."/>
            <person name="Kamo N."/>
            <person name="Demura M."/>
        </authorList>
    </citation>
    <scope>NUCLEOTIDE SEQUENCE [LARGE SCALE GENOMIC DNA]</scope>
    <source>
        <strain evidence="2 3">MWH-Dar1</strain>
    </source>
</reference>
<feature type="transmembrane region" description="Helical" evidence="1">
    <location>
        <begin position="74"/>
        <end position="92"/>
    </location>
</feature>